<protein>
    <submittedName>
        <fullName evidence="2">DoxX</fullName>
    </submittedName>
</protein>
<gene>
    <name evidence="2" type="ORF">EKD16_00675</name>
</gene>
<keyword evidence="3" id="KW-1185">Reference proteome</keyword>
<evidence type="ECO:0000313" key="3">
    <source>
        <dbReference type="Proteomes" id="UP000292235"/>
    </source>
</evidence>
<feature type="region of interest" description="Disordered" evidence="1">
    <location>
        <begin position="137"/>
        <end position="181"/>
    </location>
</feature>
<organism evidence="2 3">
    <name type="scientific">Streptomonospora litoralis</name>
    <dbReference type="NCBI Taxonomy" id="2498135"/>
    <lineage>
        <taxon>Bacteria</taxon>
        <taxon>Bacillati</taxon>
        <taxon>Actinomycetota</taxon>
        <taxon>Actinomycetes</taxon>
        <taxon>Streptosporangiales</taxon>
        <taxon>Nocardiopsidaceae</taxon>
        <taxon>Streptomonospora</taxon>
    </lineage>
</organism>
<dbReference type="EMBL" id="CP036455">
    <property type="protein sequence ID" value="QBI51955.1"/>
    <property type="molecule type" value="Genomic_DNA"/>
</dbReference>
<reference evidence="2 3" key="1">
    <citation type="submission" date="2019-02" db="EMBL/GenBank/DDBJ databases">
        <authorList>
            <person name="Khodamoradi S."/>
            <person name="Hahnke R.L."/>
            <person name="Kaempfer P."/>
            <person name="Schumann P."/>
            <person name="Rohde M."/>
            <person name="Steinert M."/>
            <person name="Luzhetskyy A."/>
            <person name="Wink J."/>
            <person name="Ruckert C."/>
        </authorList>
    </citation>
    <scope>NUCLEOTIDE SEQUENCE [LARGE SCALE GENOMIC DNA]</scope>
    <source>
        <strain evidence="2 3">M2</strain>
    </source>
</reference>
<name>A0A4P6PV95_9ACTN</name>
<accession>A0A4P6PV95</accession>
<feature type="compositionally biased region" description="Basic and acidic residues" evidence="1">
    <location>
        <begin position="137"/>
        <end position="156"/>
    </location>
</feature>
<dbReference type="Proteomes" id="UP000292235">
    <property type="component" value="Chromosome"/>
</dbReference>
<evidence type="ECO:0000313" key="2">
    <source>
        <dbReference type="EMBL" id="QBI51955.1"/>
    </source>
</evidence>
<dbReference type="KEGG" id="strr:EKD16_00675"/>
<proteinExistence type="predicted"/>
<dbReference type="AlphaFoldDB" id="A0A4P6PV95"/>
<evidence type="ECO:0000256" key="1">
    <source>
        <dbReference type="SAM" id="MobiDB-lite"/>
    </source>
</evidence>
<sequence length="181" mass="18934">MLGVLPGIRDSMGVLRKQLQRLLAAPFIVDSVETLRDPHPRAEALAPMVSRIHAYYPWIPDNPVLLVRAQAVAGAGAGTMLLLGKGTRVASAVMAAQAVPSLLAASQGKIADSAGRDSAVKDIGLLGALVLTATEPRRRPPKVVHDARHAVHDARKSASRAGKSANRKARGATARLSPGGR</sequence>